<feature type="region of interest" description="Disordered" evidence="1">
    <location>
        <begin position="32"/>
        <end position="111"/>
    </location>
</feature>
<gene>
    <name evidence="2" type="ORF">SK128_008005</name>
</gene>
<reference evidence="2 3" key="1">
    <citation type="submission" date="2023-11" db="EMBL/GenBank/DDBJ databases">
        <title>Halocaridina rubra genome assembly.</title>
        <authorList>
            <person name="Smith C."/>
        </authorList>
    </citation>
    <scope>NUCLEOTIDE SEQUENCE [LARGE SCALE GENOMIC DNA]</scope>
    <source>
        <strain evidence="2">EP-1</strain>
        <tissue evidence="2">Whole</tissue>
    </source>
</reference>
<name>A0AAN8WQ58_HALRR</name>
<feature type="non-terminal residue" evidence="2">
    <location>
        <position position="1"/>
    </location>
</feature>
<evidence type="ECO:0000313" key="2">
    <source>
        <dbReference type="EMBL" id="KAK7054605.1"/>
    </source>
</evidence>
<keyword evidence="3" id="KW-1185">Reference proteome</keyword>
<dbReference type="EMBL" id="JAXCGZ010021290">
    <property type="protein sequence ID" value="KAK7054605.1"/>
    <property type="molecule type" value="Genomic_DNA"/>
</dbReference>
<dbReference type="AlphaFoldDB" id="A0AAN8WQ58"/>
<dbReference type="Proteomes" id="UP001381693">
    <property type="component" value="Unassembled WGS sequence"/>
</dbReference>
<comment type="caution">
    <text evidence="2">The sequence shown here is derived from an EMBL/GenBank/DDBJ whole genome shotgun (WGS) entry which is preliminary data.</text>
</comment>
<evidence type="ECO:0000256" key="1">
    <source>
        <dbReference type="SAM" id="MobiDB-lite"/>
    </source>
</evidence>
<sequence>LPQCGILLHAYPMADGEYIGSMDGLEGELMLSSNSEGEEHQPDHMEGFVEVTSKAEKKRRRDATRLGEDSDNGEVNIPKKKTCAIQAEGSNGMQDQQQGKQRKDQQEGCHSYATAMRYDDLCRSRRKNGSGSVPGGALVSSLSDNDTEDEDDPQFAGNSGGAVTGSQRAGRQALYFPATTS</sequence>
<feature type="compositionally biased region" description="Basic and acidic residues" evidence="1">
    <location>
        <begin position="37"/>
        <end position="47"/>
    </location>
</feature>
<evidence type="ECO:0000313" key="3">
    <source>
        <dbReference type="Proteomes" id="UP001381693"/>
    </source>
</evidence>
<organism evidence="2 3">
    <name type="scientific">Halocaridina rubra</name>
    <name type="common">Hawaiian red shrimp</name>
    <dbReference type="NCBI Taxonomy" id="373956"/>
    <lineage>
        <taxon>Eukaryota</taxon>
        <taxon>Metazoa</taxon>
        <taxon>Ecdysozoa</taxon>
        <taxon>Arthropoda</taxon>
        <taxon>Crustacea</taxon>
        <taxon>Multicrustacea</taxon>
        <taxon>Malacostraca</taxon>
        <taxon>Eumalacostraca</taxon>
        <taxon>Eucarida</taxon>
        <taxon>Decapoda</taxon>
        <taxon>Pleocyemata</taxon>
        <taxon>Caridea</taxon>
        <taxon>Atyoidea</taxon>
        <taxon>Atyidae</taxon>
        <taxon>Halocaridina</taxon>
    </lineage>
</organism>
<protein>
    <submittedName>
        <fullName evidence="2">Uncharacterized protein</fullName>
    </submittedName>
</protein>
<accession>A0AAN8WQ58</accession>
<proteinExistence type="predicted"/>
<feature type="region of interest" description="Disordered" evidence="1">
    <location>
        <begin position="124"/>
        <end position="181"/>
    </location>
</feature>